<dbReference type="InterPro" id="IPR029058">
    <property type="entry name" value="AB_hydrolase_fold"/>
</dbReference>
<dbReference type="GO" id="GO:0016787">
    <property type="term" value="F:hydrolase activity"/>
    <property type="evidence" value="ECO:0007669"/>
    <property type="project" value="UniProtKB-KW"/>
</dbReference>
<comment type="caution">
    <text evidence="1">The sequence shown here is derived from an EMBL/GenBank/DDBJ whole genome shotgun (WGS) entry which is preliminary data.</text>
</comment>
<name>A0ABP6T042_9ACTN</name>
<sequence>MPDEPPRYRRHEKERHATLTAMSLLARKAASRPLPRIIALSCVITLILAVSGCTAAGDEDPTAPRSFRDCEEIACSGEIEGVRYQIRLPQVWNGTLLLYSHEFRSADPFPPAFAEPRTDAPVAGDNGAANRLLEAGYALAGSSWSKNGYAIREGVQAGQQLYDFFRRTVGAPTRTYVWGESMGGVVTELLAEREDWVDGALPMCATLAGTNPNFDLALDIAFAFKTLLYPEMKLTGFTSYADAKATWTEMRSRATTALSSGPDTLGRLMLVSALGNQVWKSRKHDDATIESRIQAGMDILFEVMGYATVVRYDLEQRVGGNPSTNVTAKYGQRVSAKEKEEMNFINPGGLPGHLAELEQASRIAADPAARKAADALGDPTGKLRVPTLTVHTGYDATAIVQNETVFGNRALRTTGRTGDLMQIYTTPPPKYTGKGAPYGAGHCNFTTDERVGAVSNLDRWVRTGTRPTLVDLGIAMRGTSKATGFDPVFIPGQWPAEREVQ</sequence>
<dbReference type="SUPFAM" id="SSF53474">
    <property type="entry name" value="alpha/beta-Hydrolases"/>
    <property type="match status" value="1"/>
</dbReference>
<accession>A0ABP6T042</accession>
<protein>
    <submittedName>
        <fullName evidence="1">Alpha/beta hydrolase</fullName>
    </submittedName>
</protein>
<reference evidence="2" key="1">
    <citation type="journal article" date="2019" name="Int. J. Syst. Evol. Microbiol.">
        <title>The Global Catalogue of Microorganisms (GCM) 10K type strain sequencing project: providing services to taxonomists for standard genome sequencing and annotation.</title>
        <authorList>
            <consortium name="The Broad Institute Genomics Platform"/>
            <consortium name="The Broad Institute Genome Sequencing Center for Infectious Disease"/>
            <person name="Wu L."/>
            <person name="Ma J."/>
        </authorList>
    </citation>
    <scope>NUCLEOTIDE SEQUENCE [LARGE SCALE GENOMIC DNA]</scope>
    <source>
        <strain evidence="2">JCM 9458</strain>
    </source>
</reference>
<proteinExistence type="predicted"/>
<keyword evidence="2" id="KW-1185">Reference proteome</keyword>
<evidence type="ECO:0000313" key="1">
    <source>
        <dbReference type="EMBL" id="GAA3389795.1"/>
    </source>
</evidence>
<organism evidence="1 2">
    <name type="scientific">Cryptosporangium minutisporangium</name>
    <dbReference type="NCBI Taxonomy" id="113569"/>
    <lineage>
        <taxon>Bacteria</taxon>
        <taxon>Bacillati</taxon>
        <taxon>Actinomycetota</taxon>
        <taxon>Actinomycetes</taxon>
        <taxon>Cryptosporangiales</taxon>
        <taxon>Cryptosporangiaceae</taxon>
        <taxon>Cryptosporangium</taxon>
    </lineage>
</organism>
<keyword evidence="1" id="KW-0378">Hydrolase</keyword>
<dbReference type="EMBL" id="BAAAYN010000026">
    <property type="protein sequence ID" value="GAA3389795.1"/>
    <property type="molecule type" value="Genomic_DNA"/>
</dbReference>
<evidence type="ECO:0000313" key="2">
    <source>
        <dbReference type="Proteomes" id="UP001501676"/>
    </source>
</evidence>
<gene>
    <name evidence="1" type="ORF">GCM10020369_41290</name>
</gene>
<dbReference type="Proteomes" id="UP001501676">
    <property type="component" value="Unassembled WGS sequence"/>
</dbReference>
<dbReference type="Gene3D" id="3.40.50.1820">
    <property type="entry name" value="alpha/beta hydrolase"/>
    <property type="match status" value="1"/>
</dbReference>